<dbReference type="Pfam" id="PF00004">
    <property type="entry name" value="AAA"/>
    <property type="match status" value="2"/>
</dbReference>
<sequence length="562" mass="59907">MSDATKGHYPGVLAGSTSARSAVEEVIGWPLLYESEGCSLGIDWPKGLLIHGPAGCGKTALVHSVAEQYGVLVRTVTPATVYGAYTGESEKRLREAFEEAREQANRQQPTIIFLDELDSLAPVRSTQQPHEARVVAQLLTLLDGAATQAGPGYHLRVIAATSRPTAIDPALRRVGRLDSEVAVNLPTPEEREDILRLHARGLPLGPDVDLASMAKSCHGYSGADLAAVCREAAMRAISKAVQHASDEHSEEFKQCNYSADVATVADSLKVSSDDFGAALQRVPPSLTRGMQIVSETVTWSDVGGYDDVKSRLRQALEWPLKHTAAFKRLGLLAPRGILLYGPPGCSKTRMAQAAAGGSGMRLQPLSGAQLFSMYVGEGEALLRDAFQRARLTAPAIIFIDEIDAIVGGRASQSSGAHGGQDASARLLSTLLTEMDGLESATGVVVLAATNRADMLDAALMRPGRFDVQLHVPLPDLASRKAILEVHTRGMPLDPTVDLQALAECTQGYSGADLHNLCQEAALTAARQDQHAASHVAMKHFEAALLHLQPSVQGSVRHMTLGR</sequence>
<reference evidence="3 4" key="1">
    <citation type="submission" date="2024-06" db="EMBL/GenBank/DDBJ databases">
        <authorList>
            <person name="Kraege A."/>
            <person name="Thomma B."/>
        </authorList>
    </citation>
    <scope>NUCLEOTIDE SEQUENCE [LARGE SCALE GENOMIC DNA]</scope>
</reference>
<dbReference type="InterPro" id="IPR050168">
    <property type="entry name" value="AAA_ATPase_domain"/>
</dbReference>
<keyword evidence="1" id="KW-0067">ATP-binding</keyword>
<dbReference type="InterPro" id="IPR003959">
    <property type="entry name" value="ATPase_AAA_core"/>
</dbReference>
<dbReference type="PANTHER" id="PTHR23077:SF117">
    <property type="entry name" value="AAA+ ATPASE DOMAIN-CONTAINING PROTEIN"/>
    <property type="match status" value="1"/>
</dbReference>
<feature type="domain" description="AAA+ ATPase" evidence="2">
    <location>
        <begin position="333"/>
        <end position="475"/>
    </location>
</feature>
<dbReference type="PANTHER" id="PTHR23077">
    <property type="entry name" value="AAA-FAMILY ATPASE"/>
    <property type="match status" value="1"/>
</dbReference>
<feature type="domain" description="AAA+ ATPase" evidence="2">
    <location>
        <begin position="44"/>
        <end position="187"/>
    </location>
</feature>
<evidence type="ECO:0000313" key="3">
    <source>
        <dbReference type="EMBL" id="CAL5229922.1"/>
    </source>
</evidence>
<keyword evidence="4" id="KW-1185">Reference proteome</keyword>
<dbReference type="Gene3D" id="1.10.8.60">
    <property type="match status" value="2"/>
</dbReference>
<dbReference type="PROSITE" id="PS00674">
    <property type="entry name" value="AAA"/>
    <property type="match status" value="2"/>
</dbReference>
<dbReference type="EMBL" id="CAXHTA020000021">
    <property type="protein sequence ID" value="CAL5229922.1"/>
    <property type="molecule type" value="Genomic_DNA"/>
</dbReference>
<proteinExistence type="inferred from homology"/>
<evidence type="ECO:0000259" key="2">
    <source>
        <dbReference type="SMART" id="SM00382"/>
    </source>
</evidence>
<evidence type="ECO:0000256" key="1">
    <source>
        <dbReference type="RuleBase" id="RU003651"/>
    </source>
</evidence>
<dbReference type="InterPro" id="IPR027417">
    <property type="entry name" value="P-loop_NTPase"/>
</dbReference>
<dbReference type="Proteomes" id="UP001497392">
    <property type="component" value="Unassembled WGS sequence"/>
</dbReference>
<keyword evidence="1" id="KW-0547">Nucleotide-binding</keyword>
<evidence type="ECO:0000313" key="4">
    <source>
        <dbReference type="Proteomes" id="UP001497392"/>
    </source>
</evidence>
<organism evidence="3 4">
    <name type="scientific">Coccomyxa viridis</name>
    <dbReference type="NCBI Taxonomy" id="1274662"/>
    <lineage>
        <taxon>Eukaryota</taxon>
        <taxon>Viridiplantae</taxon>
        <taxon>Chlorophyta</taxon>
        <taxon>core chlorophytes</taxon>
        <taxon>Trebouxiophyceae</taxon>
        <taxon>Trebouxiophyceae incertae sedis</taxon>
        <taxon>Coccomyxaceae</taxon>
        <taxon>Coccomyxa</taxon>
    </lineage>
</organism>
<gene>
    <name evidence="3" type="primary">g13347</name>
    <name evidence="3" type="ORF">VP750_LOCUS11828</name>
</gene>
<dbReference type="InterPro" id="IPR041569">
    <property type="entry name" value="AAA_lid_3"/>
</dbReference>
<dbReference type="InterPro" id="IPR003593">
    <property type="entry name" value="AAA+_ATPase"/>
</dbReference>
<dbReference type="InterPro" id="IPR003960">
    <property type="entry name" value="ATPase_AAA_CS"/>
</dbReference>
<comment type="similarity">
    <text evidence="1">Belongs to the AAA ATPase family.</text>
</comment>
<name>A0ABP1GF49_9CHLO</name>
<protein>
    <submittedName>
        <fullName evidence="3">G13347 protein</fullName>
    </submittedName>
</protein>
<dbReference type="SUPFAM" id="SSF52540">
    <property type="entry name" value="P-loop containing nucleoside triphosphate hydrolases"/>
    <property type="match status" value="2"/>
</dbReference>
<dbReference type="Pfam" id="PF17862">
    <property type="entry name" value="AAA_lid_3"/>
    <property type="match status" value="2"/>
</dbReference>
<comment type="caution">
    <text evidence="3">The sequence shown here is derived from an EMBL/GenBank/DDBJ whole genome shotgun (WGS) entry which is preliminary data.</text>
</comment>
<accession>A0ABP1GF49</accession>
<dbReference type="Gene3D" id="3.40.50.300">
    <property type="entry name" value="P-loop containing nucleotide triphosphate hydrolases"/>
    <property type="match status" value="2"/>
</dbReference>
<dbReference type="SMART" id="SM00382">
    <property type="entry name" value="AAA"/>
    <property type="match status" value="2"/>
</dbReference>